<proteinExistence type="predicted"/>
<sequence>MQRFVGDLRSTPQLEQQSTIPTPQKEEDQHASNHCRQHTDKQTLAMALPLAINQQTTVFNVPNQVVVEEAEDEDADSPNRVQMK</sequence>
<feature type="region of interest" description="Disordered" evidence="1">
    <location>
        <begin position="1"/>
        <end position="39"/>
    </location>
</feature>
<keyword evidence="3" id="KW-1185">Reference proteome</keyword>
<comment type="caution">
    <text evidence="2">The sequence shown here is derived from an EMBL/GenBank/DDBJ whole genome shotgun (WGS) entry which is preliminary data.</text>
</comment>
<feature type="compositionally biased region" description="Polar residues" evidence="1">
    <location>
        <begin position="10"/>
        <end position="22"/>
    </location>
</feature>
<evidence type="ECO:0000256" key="1">
    <source>
        <dbReference type="SAM" id="MobiDB-lite"/>
    </source>
</evidence>
<organism evidence="2 3">
    <name type="scientific">Cladophialophora carrionii</name>
    <dbReference type="NCBI Taxonomy" id="86049"/>
    <lineage>
        <taxon>Eukaryota</taxon>
        <taxon>Fungi</taxon>
        <taxon>Dikarya</taxon>
        <taxon>Ascomycota</taxon>
        <taxon>Pezizomycotina</taxon>
        <taxon>Eurotiomycetes</taxon>
        <taxon>Chaetothyriomycetidae</taxon>
        <taxon>Chaetothyriales</taxon>
        <taxon>Herpotrichiellaceae</taxon>
        <taxon>Cladophialophora</taxon>
    </lineage>
</organism>
<dbReference type="VEuPathDB" id="FungiDB:CLCR_10850"/>
<dbReference type="Proteomes" id="UP000094526">
    <property type="component" value="Unassembled WGS sequence"/>
</dbReference>
<gene>
    <name evidence="2" type="ORF">CLCR_10850</name>
</gene>
<reference evidence="3" key="1">
    <citation type="submission" date="2015-07" db="EMBL/GenBank/DDBJ databases">
        <authorList>
            <person name="Teixeira M.M."/>
            <person name="Souza R.C."/>
            <person name="Almeida L.G."/>
            <person name="Vicente V.A."/>
            <person name="de Hoog S."/>
            <person name="Bocca A.L."/>
            <person name="de Almeida S.R."/>
            <person name="Vasconcelos A.T."/>
            <person name="Felipe M.S."/>
        </authorList>
    </citation>
    <scope>NUCLEOTIDE SEQUENCE [LARGE SCALE GENOMIC DNA]</scope>
    <source>
        <strain evidence="3">KSF</strain>
    </source>
</reference>
<dbReference type="EMBL" id="LGRB01000008">
    <property type="protein sequence ID" value="OCT52700.1"/>
    <property type="molecule type" value="Genomic_DNA"/>
</dbReference>
<dbReference type="AlphaFoldDB" id="A0A1C1CW74"/>
<evidence type="ECO:0000313" key="2">
    <source>
        <dbReference type="EMBL" id="OCT52700.1"/>
    </source>
</evidence>
<protein>
    <submittedName>
        <fullName evidence="2">Uncharacterized protein</fullName>
    </submittedName>
</protein>
<feature type="compositionally biased region" description="Basic and acidic residues" evidence="1">
    <location>
        <begin position="24"/>
        <end position="39"/>
    </location>
</feature>
<name>A0A1C1CW74_9EURO</name>
<accession>A0A1C1CW74</accession>
<evidence type="ECO:0000313" key="3">
    <source>
        <dbReference type="Proteomes" id="UP000094526"/>
    </source>
</evidence>